<dbReference type="InterPro" id="IPR015500">
    <property type="entry name" value="Peptidase_S8_subtilisin-rel"/>
</dbReference>
<organism evidence="10 11">
    <name type="scientific">Pilibacter termitis</name>
    <dbReference type="NCBI Taxonomy" id="263852"/>
    <lineage>
        <taxon>Bacteria</taxon>
        <taxon>Bacillati</taxon>
        <taxon>Bacillota</taxon>
        <taxon>Bacilli</taxon>
        <taxon>Lactobacillales</taxon>
        <taxon>Enterococcaceae</taxon>
        <taxon>Pilibacter</taxon>
    </lineage>
</organism>
<dbReference type="SUPFAM" id="SSF52743">
    <property type="entry name" value="Subtilisin-like"/>
    <property type="match status" value="1"/>
</dbReference>
<dbReference type="PRINTS" id="PR00723">
    <property type="entry name" value="SUBTILISIN"/>
</dbReference>
<dbReference type="Proteomes" id="UP000190328">
    <property type="component" value="Unassembled WGS sequence"/>
</dbReference>
<keyword evidence="8" id="KW-1133">Transmembrane helix</keyword>
<dbReference type="STRING" id="263852.SAMN02745116_00242"/>
<dbReference type="PANTHER" id="PTHR43806:SF11">
    <property type="entry name" value="CEREVISIN-RELATED"/>
    <property type="match status" value="1"/>
</dbReference>
<feature type="compositionally biased region" description="Polar residues" evidence="7">
    <location>
        <begin position="604"/>
        <end position="629"/>
    </location>
</feature>
<accession>A0A1T4KGC2</accession>
<dbReference type="OrthoDB" id="9798386at2"/>
<dbReference type="PROSITE" id="PS00136">
    <property type="entry name" value="SUBTILASE_ASP"/>
    <property type="match status" value="1"/>
</dbReference>
<dbReference type="GO" id="GO:0004252">
    <property type="term" value="F:serine-type endopeptidase activity"/>
    <property type="evidence" value="ECO:0007669"/>
    <property type="project" value="UniProtKB-UniRule"/>
</dbReference>
<evidence type="ECO:0000256" key="7">
    <source>
        <dbReference type="SAM" id="MobiDB-lite"/>
    </source>
</evidence>
<dbReference type="InterPro" id="IPR050131">
    <property type="entry name" value="Peptidase_S8_subtilisin-like"/>
</dbReference>
<evidence type="ECO:0000256" key="1">
    <source>
        <dbReference type="ARBA" id="ARBA00011073"/>
    </source>
</evidence>
<dbReference type="RefSeq" id="WP_078806215.1">
    <property type="nucleotide sequence ID" value="NZ_FUXI01000002.1"/>
</dbReference>
<evidence type="ECO:0000256" key="5">
    <source>
        <dbReference type="PROSITE-ProRule" id="PRU01240"/>
    </source>
</evidence>
<dbReference type="InterPro" id="IPR013783">
    <property type="entry name" value="Ig-like_fold"/>
</dbReference>
<dbReference type="InterPro" id="IPR023827">
    <property type="entry name" value="Peptidase_S8_Asp-AS"/>
</dbReference>
<dbReference type="PROSITE" id="PS51892">
    <property type="entry name" value="SUBTILASE"/>
    <property type="match status" value="1"/>
</dbReference>
<feature type="domain" description="Peptidase S8/S53" evidence="9">
    <location>
        <begin position="151"/>
        <end position="434"/>
    </location>
</feature>
<dbReference type="InterPro" id="IPR023828">
    <property type="entry name" value="Peptidase_S8_Ser-AS"/>
</dbReference>
<keyword evidence="2 5" id="KW-0645">Protease</keyword>
<name>A0A1T4KGC2_9ENTE</name>
<evidence type="ECO:0000313" key="10">
    <source>
        <dbReference type="EMBL" id="SJZ41451.1"/>
    </source>
</evidence>
<sequence>MQFSQKIQSFLFFIFLIFFLPVVTFSEEHSQTIDLLVENAQEISKVKTQVEKKYGNVAFEEITEIGLLRVKGVSEIEQEEISQIEEISLTGFLPKINVENTTVAPWKVSRTSFQMKTETVERTNEKELFDKMAWYKEKITENGKSLNLSKGKNIRVGLIDSGVDFTHPFLSPMVDLSLAKSFVEGDSSLVDENGHGTMVAGIFSQISPEIKLTPYKVISKTDGESFWTLEAMIQAVNDKQEILNMSLGSYKYENKEDEKLTIEAFERAVQYAKKHNVLIVSSSGNKGFDLDERYQNTKLRHLPSSIKGVIAVSATTREDTLASYSNFGSNVIFTASGGDYRFVDGLLDASALIYTTYPLDRDNQLGAFGLPQGYMLTIGTSISAPCVTAAIADFLAYYHLMTGEVASEQIVRQMLSEHSLDLGESGKDKFFGNGLPQLAKTLSKIPDKVAPTGIFTSKTIEYPEQLLPEEVVEDVRDNFSKNVKIKFKEPVDFRQLGQKKVVVLLEDEAGNIAELEGNIVIQDLTSPTVKLKKKSIFENETIEARDFIEQLTDNYDTPETIEVRFGKKIDTSKAGVYKLPIIVEDTSNNRTEVTANLEVKKSVSPATLPSTETPKGAIQTTSKTTVRQESSTKKQKLPNTSETTHWEYILVGLFILSFYLFPFYRKGRKFIGEFLYFMGISKNSD</sequence>
<protein>
    <submittedName>
        <fullName evidence="10">Subtilase family protein</fullName>
    </submittedName>
</protein>
<keyword evidence="8" id="KW-0812">Transmembrane</keyword>
<dbReference type="Pfam" id="PF00082">
    <property type="entry name" value="Peptidase_S8"/>
    <property type="match status" value="1"/>
</dbReference>
<dbReference type="Gene3D" id="3.40.50.200">
    <property type="entry name" value="Peptidase S8/S53 domain"/>
    <property type="match status" value="1"/>
</dbReference>
<evidence type="ECO:0000256" key="2">
    <source>
        <dbReference type="ARBA" id="ARBA00022670"/>
    </source>
</evidence>
<evidence type="ECO:0000256" key="3">
    <source>
        <dbReference type="ARBA" id="ARBA00022801"/>
    </source>
</evidence>
<dbReference type="Gene3D" id="2.60.40.10">
    <property type="entry name" value="Immunoglobulins"/>
    <property type="match status" value="1"/>
</dbReference>
<dbReference type="InterPro" id="IPR036852">
    <property type="entry name" value="Peptidase_S8/S53_dom_sf"/>
</dbReference>
<dbReference type="EMBL" id="FUXI01000002">
    <property type="protein sequence ID" value="SJZ41451.1"/>
    <property type="molecule type" value="Genomic_DNA"/>
</dbReference>
<feature type="active site" description="Charge relay system" evidence="5">
    <location>
        <position position="195"/>
    </location>
</feature>
<keyword evidence="8" id="KW-0472">Membrane</keyword>
<dbReference type="GO" id="GO:0006508">
    <property type="term" value="P:proteolysis"/>
    <property type="evidence" value="ECO:0007669"/>
    <property type="project" value="UniProtKB-KW"/>
</dbReference>
<evidence type="ECO:0000259" key="9">
    <source>
        <dbReference type="Pfam" id="PF00082"/>
    </source>
</evidence>
<dbReference type="InterPro" id="IPR000209">
    <property type="entry name" value="Peptidase_S8/S53_dom"/>
</dbReference>
<comment type="similarity">
    <text evidence="1 5 6">Belongs to the peptidase S8 family.</text>
</comment>
<dbReference type="PANTHER" id="PTHR43806">
    <property type="entry name" value="PEPTIDASE S8"/>
    <property type="match status" value="1"/>
</dbReference>
<dbReference type="AlphaFoldDB" id="A0A1T4KGC2"/>
<keyword evidence="3 5" id="KW-0378">Hydrolase</keyword>
<keyword evidence="11" id="KW-1185">Reference proteome</keyword>
<reference evidence="10 11" key="1">
    <citation type="submission" date="2017-02" db="EMBL/GenBank/DDBJ databases">
        <authorList>
            <person name="Peterson S.W."/>
        </authorList>
    </citation>
    <scope>NUCLEOTIDE SEQUENCE [LARGE SCALE GENOMIC DNA]</scope>
    <source>
        <strain evidence="10 11">ATCC BAA-1030</strain>
    </source>
</reference>
<feature type="active site" description="Charge relay system" evidence="5">
    <location>
        <position position="381"/>
    </location>
</feature>
<dbReference type="PROSITE" id="PS00138">
    <property type="entry name" value="SUBTILASE_SER"/>
    <property type="match status" value="1"/>
</dbReference>
<gene>
    <name evidence="10" type="ORF">SAMN02745116_00242</name>
</gene>
<feature type="active site" description="Charge relay system" evidence="5">
    <location>
        <position position="160"/>
    </location>
</feature>
<evidence type="ECO:0000313" key="11">
    <source>
        <dbReference type="Proteomes" id="UP000190328"/>
    </source>
</evidence>
<evidence type="ECO:0000256" key="6">
    <source>
        <dbReference type="RuleBase" id="RU003355"/>
    </source>
</evidence>
<evidence type="ECO:0000256" key="4">
    <source>
        <dbReference type="ARBA" id="ARBA00022825"/>
    </source>
</evidence>
<feature type="transmembrane region" description="Helical" evidence="8">
    <location>
        <begin position="645"/>
        <end position="664"/>
    </location>
</feature>
<keyword evidence="4 5" id="KW-0720">Serine protease</keyword>
<evidence type="ECO:0000256" key="8">
    <source>
        <dbReference type="SAM" id="Phobius"/>
    </source>
</evidence>
<proteinExistence type="inferred from homology"/>
<feature type="region of interest" description="Disordered" evidence="7">
    <location>
        <begin position="604"/>
        <end position="638"/>
    </location>
</feature>